<dbReference type="PANTHER" id="PTHR40267">
    <property type="entry name" value="BLR3294 PROTEIN"/>
    <property type="match status" value="1"/>
</dbReference>
<dbReference type="OrthoDB" id="6836758at2"/>
<reference evidence="1 2" key="1">
    <citation type="submission" date="2018-10" db="EMBL/GenBank/DDBJ databases">
        <authorList>
            <person name="Criscuolo A."/>
        </authorList>
    </citation>
    <scope>NUCLEOTIDE SEQUENCE [LARGE SCALE GENOMIC DNA]</scope>
    <source>
        <strain evidence="1">DnA1</strain>
    </source>
</reference>
<dbReference type="Pfam" id="PF17645">
    <property type="entry name" value="Amdase"/>
    <property type="match status" value="1"/>
</dbReference>
<proteinExistence type="predicted"/>
<evidence type="ECO:0000313" key="1">
    <source>
        <dbReference type="EMBL" id="VCU68751.1"/>
    </source>
</evidence>
<accession>A0A3P4AYV6</accession>
<dbReference type="Proteomes" id="UP000277294">
    <property type="component" value="Unassembled WGS sequence"/>
</dbReference>
<dbReference type="PANTHER" id="PTHR40267:SF1">
    <property type="entry name" value="BLR3294 PROTEIN"/>
    <property type="match status" value="1"/>
</dbReference>
<keyword evidence="2" id="KW-1185">Reference proteome</keyword>
<protein>
    <submittedName>
        <fullName evidence="1">Maleate isomerase</fullName>
        <ecNumber evidence="1">5.2.1.1</ecNumber>
    </submittedName>
</protein>
<name>A0A3P4AYV6_9BURK</name>
<dbReference type="EC" id="5.2.1.1" evidence="1"/>
<sequence>MAVEYAPKGLIGLLTPQANTTVEPEYYILLPQGYAHINGRLMSGKPTIEERLVDYVDKLDHACDQFANAPIKAVAVGCTGASYLVGRERESRVLAEIERQRGVPAFTAATAVVASLRQLGARRIALASPYPAGLTEASKGYWESQGFTVSRIASAPMDHTQFHPIYSMKADTAGGLLHELAADDTDAILMLGTGMPTLRPLLAANASSRVPVLSCMLCLAWMGVSLADGQPAPLEPWLKGDHWKSRLPQG</sequence>
<dbReference type="AlphaFoldDB" id="A0A3P4AYV6"/>
<dbReference type="RefSeq" id="WP_124077981.1">
    <property type="nucleotide sequence ID" value="NZ_UWPJ01000008.1"/>
</dbReference>
<dbReference type="Gene3D" id="3.40.50.12500">
    <property type="match status" value="1"/>
</dbReference>
<dbReference type="EMBL" id="UWPJ01000008">
    <property type="protein sequence ID" value="VCU68751.1"/>
    <property type="molecule type" value="Genomic_DNA"/>
</dbReference>
<keyword evidence="1" id="KW-0413">Isomerase</keyword>
<dbReference type="GO" id="GO:0050076">
    <property type="term" value="F:maleate isomerase activity"/>
    <property type="evidence" value="ECO:0007669"/>
    <property type="project" value="UniProtKB-EC"/>
</dbReference>
<evidence type="ECO:0000313" key="2">
    <source>
        <dbReference type="Proteomes" id="UP000277294"/>
    </source>
</evidence>
<gene>
    <name evidence="1" type="primary">maiA_4</name>
    <name evidence="1" type="ORF">PIGHUM_00809</name>
</gene>
<dbReference type="InterPro" id="IPR053714">
    <property type="entry name" value="Iso_Racemase_Enz_sf"/>
</dbReference>
<dbReference type="InterPro" id="IPR026286">
    <property type="entry name" value="MaiA/AMDase"/>
</dbReference>
<organism evidence="1 2">
    <name type="scientific">Pigmentiphaga humi</name>
    <dbReference type="NCBI Taxonomy" id="2478468"/>
    <lineage>
        <taxon>Bacteria</taxon>
        <taxon>Pseudomonadati</taxon>
        <taxon>Pseudomonadota</taxon>
        <taxon>Betaproteobacteria</taxon>
        <taxon>Burkholderiales</taxon>
        <taxon>Alcaligenaceae</taxon>
        <taxon>Pigmentiphaga</taxon>
    </lineage>
</organism>